<organism evidence="1 2">
    <name type="scientific">Candidatus Litorirhabdus singularis</name>
    <dbReference type="NCBI Taxonomy" id="2518993"/>
    <lineage>
        <taxon>Bacteria</taxon>
        <taxon>Pseudomonadati</taxon>
        <taxon>Pseudomonadota</taxon>
        <taxon>Gammaproteobacteria</taxon>
        <taxon>Cellvibrionales</taxon>
        <taxon>Halieaceae</taxon>
        <taxon>Candidatus Litorirhabdus</taxon>
    </lineage>
</organism>
<name>A0ABT3TLL3_9GAMM</name>
<gene>
    <name evidence="1" type="ORF">EYC98_20125</name>
</gene>
<dbReference type="RefSeq" id="WP_279247204.1">
    <property type="nucleotide sequence ID" value="NZ_SHNN01000005.1"/>
</dbReference>
<accession>A0ABT3TLL3</accession>
<keyword evidence="2" id="KW-1185">Reference proteome</keyword>
<dbReference type="EMBL" id="SHNN01000005">
    <property type="protein sequence ID" value="MCX2983175.1"/>
    <property type="molecule type" value="Genomic_DNA"/>
</dbReference>
<comment type="caution">
    <text evidence="1">The sequence shown here is derived from an EMBL/GenBank/DDBJ whole genome shotgun (WGS) entry which is preliminary data.</text>
</comment>
<protein>
    <submittedName>
        <fullName evidence="1">Uncharacterized protein</fullName>
    </submittedName>
</protein>
<reference evidence="1" key="1">
    <citation type="submission" date="2019-02" db="EMBL/GenBank/DDBJ databases">
        <authorList>
            <person name="Li S.-H."/>
        </authorList>
    </citation>
    <scope>NUCLEOTIDE SEQUENCE</scope>
    <source>
        <strain evidence="1">IMCC14734</strain>
    </source>
</reference>
<evidence type="ECO:0000313" key="1">
    <source>
        <dbReference type="EMBL" id="MCX2983175.1"/>
    </source>
</evidence>
<evidence type="ECO:0000313" key="2">
    <source>
        <dbReference type="Proteomes" id="UP001143362"/>
    </source>
</evidence>
<proteinExistence type="predicted"/>
<dbReference type="Proteomes" id="UP001143362">
    <property type="component" value="Unassembled WGS sequence"/>
</dbReference>
<sequence>MNTAENNTLRARAERAVGDLVLAELFVVQATLESASMLGDSWSGLRTQLSSTENTEEDFGSFLQRTRRQLTEPYSTRFRYLRELSRDADKNIAA</sequence>